<feature type="transmembrane region" description="Helical" evidence="9">
    <location>
        <begin position="385"/>
        <end position="407"/>
    </location>
</feature>
<dbReference type="PANTHER" id="PTHR43528:SF1">
    <property type="entry name" value="ALPHA-KETOGLUTARATE PERMEASE"/>
    <property type="match status" value="1"/>
</dbReference>
<dbReference type="PANTHER" id="PTHR43528">
    <property type="entry name" value="ALPHA-KETOGLUTARATE PERMEASE"/>
    <property type="match status" value="1"/>
</dbReference>
<dbReference type="GO" id="GO:0005886">
    <property type="term" value="C:plasma membrane"/>
    <property type="evidence" value="ECO:0007669"/>
    <property type="project" value="UniProtKB-SubCell"/>
</dbReference>
<feature type="transmembrane region" description="Helical" evidence="9">
    <location>
        <begin position="413"/>
        <end position="433"/>
    </location>
</feature>
<reference evidence="11 12" key="2">
    <citation type="submission" date="2019-02" db="EMBL/GenBank/DDBJ databases">
        <title>'Lichenibacterium ramalinii' gen. nov. sp. nov., 'Lichenibacterium minor' gen. nov. sp. nov.</title>
        <authorList>
            <person name="Pankratov T."/>
        </authorList>
    </citation>
    <scope>NUCLEOTIDE SEQUENCE [LARGE SCALE GENOMIC DNA]</scope>
    <source>
        <strain evidence="11 12">RmlP026</strain>
    </source>
</reference>
<reference evidence="11 12" key="1">
    <citation type="submission" date="2018-12" db="EMBL/GenBank/DDBJ databases">
        <authorList>
            <person name="Grouzdev D.S."/>
            <person name="Krutkina M.S."/>
        </authorList>
    </citation>
    <scope>NUCLEOTIDE SEQUENCE [LARGE SCALE GENOMIC DNA]</scope>
    <source>
        <strain evidence="11 12">RmlP026</strain>
    </source>
</reference>
<dbReference type="InterPro" id="IPR051084">
    <property type="entry name" value="H+-coupled_symporters"/>
</dbReference>
<dbReference type="InterPro" id="IPR011701">
    <property type="entry name" value="MFS"/>
</dbReference>
<keyword evidence="2" id="KW-0813">Transport</keyword>
<dbReference type="Pfam" id="PF07690">
    <property type="entry name" value="MFS_1"/>
    <property type="match status" value="1"/>
</dbReference>
<keyword evidence="7 9" id="KW-0472">Membrane</keyword>
<evidence type="ECO:0000259" key="10">
    <source>
        <dbReference type="PROSITE" id="PS50850"/>
    </source>
</evidence>
<comment type="caution">
    <text evidence="11">The sequence shown here is derived from an EMBL/GenBank/DDBJ whole genome shotgun (WGS) entry which is preliminary data.</text>
</comment>
<dbReference type="SUPFAM" id="SSF103473">
    <property type="entry name" value="MFS general substrate transporter"/>
    <property type="match status" value="1"/>
</dbReference>
<dbReference type="Gene3D" id="1.20.1250.20">
    <property type="entry name" value="MFS general substrate transporter like domains"/>
    <property type="match status" value="2"/>
</dbReference>
<evidence type="ECO:0000256" key="5">
    <source>
        <dbReference type="ARBA" id="ARBA00022847"/>
    </source>
</evidence>
<gene>
    <name evidence="11" type="ORF">D3273_11215</name>
</gene>
<dbReference type="RefSeq" id="WP_129226509.1">
    <property type="nucleotide sequence ID" value="NZ_QYBB01000010.1"/>
</dbReference>
<name>A0A4Q2UAS3_9HYPH</name>
<feature type="transmembrane region" description="Helical" evidence="9">
    <location>
        <begin position="351"/>
        <end position="373"/>
    </location>
</feature>
<evidence type="ECO:0000256" key="1">
    <source>
        <dbReference type="ARBA" id="ARBA00004651"/>
    </source>
</evidence>
<feature type="transmembrane region" description="Helical" evidence="9">
    <location>
        <begin position="129"/>
        <end position="148"/>
    </location>
</feature>
<comment type="subcellular location">
    <subcellularLocation>
        <location evidence="1">Cell membrane</location>
        <topology evidence="1">Multi-pass membrane protein</topology>
    </subcellularLocation>
</comment>
<feature type="transmembrane region" description="Helical" evidence="9">
    <location>
        <begin position="69"/>
        <end position="93"/>
    </location>
</feature>
<dbReference type="GO" id="GO:0015293">
    <property type="term" value="F:symporter activity"/>
    <property type="evidence" value="ECO:0007669"/>
    <property type="project" value="UniProtKB-KW"/>
</dbReference>
<sequence>MSIEEVRRAGPEAGDAGRRGGANARLTGAQWRTIVLASLGGALEFYDFIVYGIFAPSIAAAFFPGTDPLVGLVLSYSVFAGGYLARPLGGVLLGALGDRFGRRGVFLFSLAAISTSTVLMGLLPGYATWGFGAAVAMVALRLVQGLCLGGELPCSIVYAVETAPARGGFACGVLFFCVNSGVSLAALVALAINTAMAPPDAAAYGWRIAFVIGGATGLLSFLVRRRLHESAEFAAMRAVASRTPLRELFRGHGVPLVLGVGSSAATSVFNGMMFAYLPAYLVRVLQYSPAQASLAQNVGLATTSVGLLVVSWIGDRMPRRLLLGLGAGLLVLLAFPFFAALRDRSLDVVTLFVLAGLVAALINGTFAMVLADLFPTRVRFSGVAVSYNISQTLFGGTVPLIAAALVASTGAPTSPALVVMAFAAVAFAASFGLKRHGGRVLAA</sequence>
<evidence type="ECO:0000256" key="7">
    <source>
        <dbReference type="ARBA" id="ARBA00023136"/>
    </source>
</evidence>
<dbReference type="InterPro" id="IPR036259">
    <property type="entry name" value="MFS_trans_sf"/>
</dbReference>
<feature type="compositionally biased region" description="Basic and acidic residues" evidence="8">
    <location>
        <begin position="1"/>
        <end position="18"/>
    </location>
</feature>
<keyword evidence="4 9" id="KW-0812">Transmembrane</keyword>
<feature type="transmembrane region" description="Helical" evidence="9">
    <location>
        <begin position="294"/>
        <end position="314"/>
    </location>
</feature>
<feature type="transmembrane region" description="Helical" evidence="9">
    <location>
        <begin position="169"/>
        <end position="192"/>
    </location>
</feature>
<dbReference type="Proteomes" id="UP000290759">
    <property type="component" value="Unassembled WGS sequence"/>
</dbReference>
<feature type="transmembrane region" description="Helical" evidence="9">
    <location>
        <begin position="204"/>
        <end position="223"/>
    </location>
</feature>
<evidence type="ECO:0000256" key="9">
    <source>
        <dbReference type="SAM" id="Phobius"/>
    </source>
</evidence>
<evidence type="ECO:0000256" key="4">
    <source>
        <dbReference type="ARBA" id="ARBA00022692"/>
    </source>
</evidence>
<keyword evidence="6 9" id="KW-1133">Transmembrane helix</keyword>
<evidence type="ECO:0000313" key="11">
    <source>
        <dbReference type="EMBL" id="RYC31985.1"/>
    </source>
</evidence>
<organism evidence="11 12">
    <name type="scientific">Lichenibacterium minor</name>
    <dbReference type="NCBI Taxonomy" id="2316528"/>
    <lineage>
        <taxon>Bacteria</taxon>
        <taxon>Pseudomonadati</taxon>
        <taxon>Pseudomonadota</taxon>
        <taxon>Alphaproteobacteria</taxon>
        <taxon>Hyphomicrobiales</taxon>
        <taxon>Lichenihabitantaceae</taxon>
        <taxon>Lichenibacterium</taxon>
    </lineage>
</organism>
<keyword evidence="12" id="KW-1185">Reference proteome</keyword>
<proteinExistence type="predicted"/>
<keyword evidence="5" id="KW-0769">Symport</keyword>
<dbReference type="OrthoDB" id="9783227at2"/>
<evidence type="ECO:0000256" key="6">
    <source>
        <dbReference type="ARBA" id="ARBA00022989"/>
    </source>
</evidence>
<feature type="transmembrane region" description="Helical" evidence="9">
    <location>
        <begin position="321"/>
        <end position="339"/>
    </location>
</feature>
<feature type="transmembrane region" description="Helical" evidence="9">
    <location>
        <begin position="256"/>
        <end position="282"/>
    </location>
</feature>
<evidence type="ECO:0000256" key="3">
    <source>
        <dbReference type="ARBA" id="ARBA00022475"/>
    </source>
</evidence>
<protein>
    <submittedName>
        <fullName evidence="11">MFS transporter</fullName>
    </submittedName>
</protein>
<evidence type="ECO:0000313" key="12">
    <source>
        <dbReference type="Proteomes" id="UP000290759"/>
    </source>
</evidence>
<evidence type="ECO:0000256" key="8">
    <source>
        <dbReference type="SAM" id="MobiDB-lite"/>
    </source>
</evidence>
<feature type="region of interest" description="Disordered" evidence="8">
    <location>
        <begin position="1"/>
        <end position="21"/>
    </location>
</feature>
<accession>A0A4Q2UAS3</accession>
<dbReference type="PROSITE" id="PS50850">
    <property type="entry name" value="MFS"/>
    <property type="match status" value="1"/>
</dbReference>
<dbReference type="AlphaFoldDB" id="A0A4Q2UAS3"/>
<keyword evidence="3" id="KW-1003">Cell membrane</keyword>
<dbReference type="InterPro" id="IPR020846">
    <property type="entry name" value="MFS_dom"/>
</dbReference>
<evidence type="ECO:0000256" key="2">
    <source>
        <dbReference type="ARBA" id="ARBA00022448"/>
    </source>
</evidence>
<feature type="transmembrane region" description="Helical" evidence="9">
    <location>
        <begin position="105"/>
        <end position="123"/>
    </location>
</feature>
<dbReference type="EMBL" id="QYBB01000010">
    <property type="protein sequence ID" value="RYC31985.1"/>
    <property type="molecule type" value="Genomic_DNA"/>
</dbReference>
<feature type="domain" description="Major facilitator superfamily (MFS) profile" evidence="10">
    <location>
        <begin position="33"/>
        <end position="438"/>
    </location>
</feature>